<dbReference type="Gene3D" id="3.40.50.300">
    <property type="entry name" value="P-loop containing nucleotide triphosphate hydrolases"/>
    <property type="match status" value="2"/>
</dbReference>
<dbReference type="SMART" id="SM00490">
    <property type="entry name" value="HELICc"/>
    <property type="match status" value="1"/>
</dbReference>
<reference evidence="12" key="1">
    <citation type="journal article" date="2019" name="Int. J. Syst. Evol. Microbiol.">
        <title>The Global Catalogue of Microorganisms (GCM) 10K type strain sequencing project: providing services to taxonomists for standard genome sequencing and annotation.</title>
        <authorList>
            <consortium name="The Broad Institute Genomics Platform"/>
            <consortium name="The Broad Institute Genome Sequencing Center for Infectious Disease"/>
            <person name="Wu L."/>
            <person name="Ma J."/>
        </authorList>
    </citation>
    <scope>NUCLEOTIDE SEQUENCE [LARGE SCALE GENOMIC DNA]</scope>
    <source>
        <strain evidence="12">JCM 16112</strain>
    </source>
</reference>
<keyword evidence="2 7" id="KW-0378">Hydrolase</keyword>
<comment type="similarity">
    <text evidence="5 7">Belongs to the DEAD box helicase family.</text>
</comment>
<dbReference type="PROSITE" id="PS51192">
    <property type="entry name" value="HELICASE_ATP_BIND_1"/>
    <property type="match status" value="1"/>
</dbReference>
<feature type="short sequence motif" description="Q motif" evidence="6">
    <location>
        <begin position="1"/>
        <end position="29"/>
    </location>
</feature>
<dbReference type="InterPro" id="IPR027417">
    <property type="entry name" value="P-loop_NTPase"/>
</dbReference>
<evidence type="ECO:0000256" key="6">
    <source>
        <dbReference type="PROSITE-ProRule" id="PRU00552"/>
    </source>
</evidence>
<proteinExistence type="inferred from homology"/>
<feature type="domain" description="DEAD-box RNA helicase Q" evidence="10">
    <location>
        <begin position="1"/>
        <end position="29"/>
    </location>
</feature>
<evidence type="ECO:0000256" key="5">
    <source>
        <dbReference type="ARBA" id="ARBA00038437"/>
    </source>
</evidence>
<evidence type="ECO:0000259" key="10">
    <source>
        <dbReference type="PROSITE" id="PS51195"/>
    </source>
</evidence>
<dbReference type="Proteomes" id="UP001500469">
    <property type="component" value="Unassembled WGS sequence"/>
</dbReference>
<evidence type="ECO:0000259" key="9">
    <source>
        <dbReference type="PROSITE" id="PS51194"/>
    </source>
</evidence>
<dbReference type="InterPro" id="IPR050079">
    <property type="entry name" value="DEAD_box_RNA_helicase"/>
</dbReference>
<feature type="domain" description="Helicase C-terminal" evidence="9">
    <location>
        <begin position="218"/>
        <end position="383"/>
    </location>
</feature>
<sequence length="392" mass="43364">MNFSELGLSKELITATERAKYESPYPIQVAAISAILQQKDLLGLAPTGSGKTAAYVLPILQRLLSKNAPTERFVPVLVIVPTRELAVQVAEVTENFSRFLPRTIKSMAVFGGVSINPQMMKLHGVEILIATPGRLIDLIGRKAVGISRIHTLVLDEADKVLNMGFREEVEHILEMLPAKRQNILFSATMDEEVEVLTKKLLKDPVKVQVEAANFTPEEIAQKAYRVEPEEKGPFLRTLINSGDWKQILVFTSSIRTADNVVGKLVKNGIEAIAFHGDKSQGARTEALARFKSGKTRVLVATDLAARGIDIQFLPLVINYELPRSPKDYIHRIGRTGRAGAEGEAISLITPEEMHHFKVIQKKMGKWVTLQHAEDFGKAEEENPSESSDESIA</sequence>
<organism evidence="11 12">
    <name type="scientific">Algoriphagus jejuensis</name>
    <dbReference type="NCBI Taxonomy" id="419934"/>
    <lineage>
        <taxon>Bacteria</taxon>
        <taxon>Pseudomonadati</taxon>
        <taxon>Bacteroidota</taxon>
        <taxon>Cytophagia</taxon>
        <taxon>Cytophagales</taxon>
        <taxon>Cyclobacteriaceae</taxon>
        <taxon>Algoriphagus</taxon>
    </lineage>
</organism>
<evidence type="ECO:0000256" key="3">
    <source>
        <dbReference type="ARBA" id="ARBA00022806"/>
    </source>
</evidence>
<dbReference type="GO" id="GO:0004386">
    <property type="term" value="F:helicase activity"/>
    <property type="evidence" value="ECO:0007669"/>
    <property type="project" value="UniProtKB-KW"/>
</dbReference>
<dbReference type="InterPro" id="IPR044742">
    <property type="entry name" value="DEAD/DEAH_RhlB"/>
</dbReference>
<dbReference type="InterPro" id="IPR014014">
    <property type="entry name" value="RNA_helicase_DEAD_Q_motif"/>
</dbReference>
<evidence type="ECO:0000256" key="4">
    <source>
        <dbReference type="ARBA" id="ARBA00022840"/>
    </source>
</evidence>
<dbReference type="InterPro" id="IPR011545">
    <property type="entry name" value="DEAD/DEAH_box_helicase_dom"/>
</dbReference>
<dbReference type="InterPro" id="IPR000629">
    <property type="entry name" value="RNA-helicase_DEAD-box_CS"/>
</dbReference>
<dbReference type="PANTHER" id="PTHR47959:SF2">
    <property type="entry name" value="ATP-DEPENDENT RNA HELICASE DEAD BOX FAMILY"/>
    <property type="match status" value="1"/>
</dbReference>
<keyword evidence="12" id="KW-1185">Reference proteome</keyword>
<dbReference type="CDD" id="cd00268">
    <property type="entry name" value="DEADc"/>
    <property type="match status" value="1"/>
</dbReference>
<name>A0ABP3YCR3_9BACT</name>
<dbReference type="PROSITE" id="PS51194">
    <property type="entry name" value="HELICASE_CTER"/>
    <property type="match status" value="1"/>
</dbReference>
<dbReference type="Pfam" id="PF00270">
    <property type="entry name" value="DEAD"/>
    <property type="match status" value="1"/>
</dbReference>
<keyword evidence="4 7" id="KW-0067">ATP-binding</keyword>
<comment type="caution">
    <text evidence="11">The sequence shown here is derived from an EMBL/GenBank/DDBJ whole genome shotgun (WGS) entry which is preliminary data.</text>
</comment>
<evidence type="ECO:0000256" key="1">
    <source>
        <dbReference type="ARBA" id="ARBA00022741"/>
    </source>
</evidence>
<dbReference type="InterPro" id="IPR001650">
    <property type="entry name" value="Helicase_C-like"/>
</dbReference>
<evidence type="ECO:0000259" key="8">
    <source>
        <dbReference type="PROSITE" id="PS51192"/>
    </source>
</evidence>
<accession>A0ABP3YCR3</accession>
<evidence type="ECO:0000256" key="2">
    <source>
        <dbReference type="ARBA" id="ARBA00022801"/>
    </source>
</evidence>
<feature type="domain" description="Helicase ATP-binding" evidence="8">
    <location>
        <begin position="32"/>
        <end position="207"/>
    </location>
</feature>
<dbReference type="PROSITE" id="PS00039">
    <property type="entry name" value="DEAD_ATP_HELICASE"/>
    <property type="match status" value="1"/>
</dbReference>
<protein>
    <submittedName>
        <fullName evidence="11">ATP-dependent RNA helicase RhlE</fullName>
    </submittedName>
</protein>
<evidence type="ECO:0000313" key="11">
    <source>
        <dbReference type="EMBL" id="GAA0878733.1"/>
    </source>
</evidence>
<dbReference type="PANTHER" id="PTHR47959">
    <property type="entry name" value="ATP-DEPENDENT RNA HELICASE RHLE-RELATED"/>
    <property type="match status" value="1"/>
</dbReference>
<keyword evidence="1 7" id="KW-0547">Nucleotide-binding</keyword>
<dbReference type="SUPFAM" id="SSF52540">
    <property type="entry name" value="P-loop containing nucleoside triphosphate hydrolases"/>
    <property type="match status" value="1"/>
</dbReference>
<dbReference type="RefSeq" id="WP_343850404.1">
    <property type="nucleotide sequence ID" value="NZ_BAAAFI010000007.1"/>
</dbReference>
<evidence type="ECO:0000256" key="7">
    <source>
        <dbReference type="RuleBase" id="RU000492"/>
    </source>
</evidence>
<dbReference type="CDD" id="cd18787">
    <property type="entry name" value="SF2_C_DEAD"/>
    <property type="match status" value="1"/>
</dbReference>
<dbReference type="EMBL" id="BAAAFI010000007">
    <property type="protein sequence ID" value="GAA0878733.1"/>
    <property type="molecule type" value="Genomic_DNA"/>
</dbReference>
<keyword evidence="3 7" id="KW-0347">Helicase</keyword>
<gene>
    <name evidence="11" type="primary">rhlE</name>
    <name evidence="11" type="ORF">GCM10009119_17010</name>
</gene>
<evidence type="ECO:0000313" key="12">
    <source>
        <dbReference type="Proteomes" id="UP001500469"/>
    </source>
</evidence>
<dbReference type="PROSITE" id="PS51195">
    <property type="entry name" value="Q_MOTIF"/>
    <property type="match status" value="1"/>
</dbReference>
<dbReference type="SMART" id="SM00487">
    <property type="entry name" value="DEXDc"/>
    <property type="match status" value="1"/>
</dbReference>
<dbReference type="InterPro" id="IPR014001">
    <property type="entry name" value="Helicase_ATP-bd"/>
</dbReference>
<dbReference type="Pfam" id="PF00271">
    <property type="entry name" value="Helicase_C"/>
    <property type="match status" value="1"/>
</dbReference>